<dbReference type="PANTHER" id="PTHR15237:SF0">
    <property type="entry name" value="CELL CYCLE CHECKPOINT CONTROL PROTEIN"/>
    <property type="match status" value="1"/>
</dbReference>
<keyword evidence="1" id="KW-0472">Membrane</keyword>
<dbReference type="InterPro" id="IPR007268">
    <property type="entry name" value="Rad9/Ddc1"/>
</dbReference>
<keyword evidence="1" id="KW-0812">Transmembrane</keyword>
<reference evidence="2" key="1">
    <citation type="thesis" date="2020" institute="ProQuest LLC" country="789 East Eisenhower Parkway, Ann Arbor, MI, USA">
        <title>Comparative Genomics and Chromosome Evolution.</title>
        <authorList>
            <person name="Mudd A.B."/>
        </authorList>
    </citation>
    <scope>NUCLEOTIDE SEQUENCE</scope>
    <source>
        <strain evidence="2">237g6f4</strain>
        <tissue evidence="2">Blood</tissue>
    </source>
</reference>
<keyword evidence="1" id="KW-1133">Transmembrane helix</keyword>
<dbReference type="PANTHER" id="PTHR15237">
    <property type="entry name" value="DNA REPAIR PROTEIN RAD9"/>
    <property type="match status" value="1"/>
</dbReference>
<keyword evidence="3" id="KW-1185">Reference proteome</keyword>
<protein>
    <submittedName>
        <fullName evidence="2">Uncharacterized protein</fullName>
    </submittedName>
</protein>
<dbReference type="Pfam" id="PF04139">
    <property type="entry name" value="Rad9"/>
    <property type="match status" value="1"/>
</dbReference>
<dbReference type="GO" id="GO:0000076">
    <property type="term" value="P:DNA replication checkpoint signaling"/>
    <property type="evidence" value="ECO:0007669"/>
    <property type="project" value="TreeGrafter"/>
</dbReference>
<dbReference type="EMBL" id="WNYA01026572">
    <property type="protein sequence ID" value="KAG8537808.1"/>
    <property type="molecule type" value="Genomic_DNA"/>
</dbReference>
<dbReference type="GO" id="GO:0006281">
    <property type="term" value="P:DNA repair"/>
    <property type="evidence" value="ECO:0007669"/>
    <property type="project" value="TreeGrafter"/>
</dbReference>
<gene>
    <name evidence="2" type="ORF">GDO81_023801</name>
</gene>
<evidence type="ECO:0000313" key="2">
    <source>
        <dbReference type="EMBL" id="KAG8537808.1"/>
    </source>
</evidence>
<dbReference type="GO" id="GO:0031573">
    <property type="term" value="P:mitotic intra-S DNA damage checkpoint signaling"/>
    <property type="evidence" value="ECO:0007669"/>
    <property type="project" value="TreeGrafter"/>
</dbReference>
<evidence type="ECO:0000256" key="1">
    <source>
        <dbReference type="SAM" id="Phobius"/>
    </source>
</evidence>
<sequence>MDPKIAQCSVGVSSYTVLVVTEGFSFLLLQGLLAFAESSSLPVSIHFDSGGCPVVFGVDDATLAAHFVLATLSDADYSSQSQNHRYDLCVMHVPAEPARGQPTSELVLGRCGCLRACDIFFFFFCPKCVSCILTC</sequence>
<organism evidence="2 3">
    <name type="scientific">Engystomops pustulosus</name>
    <name type="common">Tungara frog</name>
    <name type="synonym">Physalaemus pustulosus</name>
    <dbReference type="NCBI Taxonomy" id="76066"/>
    <lineage>
        <taxon>Eukaryota</taxon>
        <taxon>Metazoa</taxon>
        <taxon>Chordata</taxon>
        <taxon>Craniata</taxon>
        <taxon>Vertebrata</taxon>
        <taxon>Euteleostomi</taxon>
        <taxon>Amphibia</taxon>
        <taxon>Batrachia</taxon>
        <taxon>Anura</taxon>
        <taxon>Neobatrachia</taxon>
        <taxon>Hyloidea</taxon>
        <taxon>Leptodactylidae</taxon>
        <taxon>Leiuperinae</taxon>
        <taxon>Engystomops</taxon>
    </lineage>
</organism>
<dbReference type="Proteomes" id="UP000824782">
    <property type="component" value="Unassembled WGS sequence"/>
</dbReference>
<dbReference type="AlphaFoldDB" id="A0AAV6YVJ6"/>
<comment type="caution">
    <text evidence="2">The sequence shown here is derived from an EMBL/GenBank/DDBJ whole genome shotgun (WGS) entry which is preliminary data.</text>
</comment>
<accession>A0AAV6YVJ6</accession>
<feature type="transmembrane region" description="Helical" evidence="1">
    <location>
        <begin position="12"/>
        <end position="36"/>
    </location>
</feature>
<dbReference type="Gene3D" id="3.70.10.10">
    <property type="match status" value="1"/>
</dbReference>
<evidence type="ECO:0000313" key="3">
    <source>
        <dbReference type="Proteomes" id="UP000824782"/>
    </source>
</evidence>
<name>A0AAV6YVJ6_ENGPU</name>
<proteinExistence type="predicted"/>
<dbReference type="GO" id="GO:0071479">
    <property type="term" value="P:cellular response to ionizing radiation"/>
    <property type="evidence" value="ECO:0007669"/>
    <property type="project" value="TreeGrafter"/>
</dbReference>
<dbReference type="GO" id="GO:0030896">
    <property type="term" value="C:checkpoint clamp complex"/>
    <property type="evidence" value="ECO:0007669"/>
    <property type="project" value="InterPro"/>
</dbReference>